<name>A0A7I8J8C7_SPIIN</name>
<reference evidence="1 2" key="1">
    <citation type="submission" date="2019-12" db="EMBL/GenBank/DDBJ databases">
        <authorList>
            <person name="Scholz U."/>
            <person name="Mascher M."/>
            <person name="Fiebig A."/>
        </authorList>
    </citation>
    <scope>NUCLEOTIDE SEQUENCE</scope>
</reference>
<keyword evidence="2" id="KW-1185">Reference proteome</keyword>
<sequence>MHAFFLSSPQPHIFFVRPPPLLSMSPSPQ</sequence>
<organism evidence="1">
    <name type="scientific">Spirodela intermedia</name>
    <name type="common">Intermediate duckweed</name>
    <dbReference type="NCBI Taxonomy" id="51605"/>
    <lineage>
        <taxon>Eukaryota</taxon>
        <taxon>Viridiplantae</taxon>
        <taxon>Streptophyta</taxon>
        <taxon>Embryophyta</taxon>
        <taxon>Tracheophyta</taxon>
        <taxon>Spermatophyta</taxon>
        <taxon>Magnoliopsida</taxon>
        <taxon>Liliopsida</taxon>
        <taxon>Araceae</taxon>
        <taxon>Lemnoideae</taxon>
        <taxon>Spirodela</taxon>
    </lineage>
</organism>
<protein>
    <submittedName>
        <fullName evidence="1">Uncharacterized protein</fullName>
    </submittedName>
</protein>
<proteinExistence type="predicted"/>
<accession>A0A7I8J8C7</accession>
<dbReference type="EMBL" id="LR743597">
    <property type="protein sequence ID" value="CAA2627208.1"/>
    <property type="molecule type" value="Genomic_DNA"/>
</dbReference>
<evidence type="ECO:0000313" key="2">
    <source>
        <dbReference type="Proteomes" id="UP001189122"/>
    </source>
</evidence>
<evidence type="ECO:0000313" key="1">
    <source>
        <dbReference type="EMBL" id="CAA2627208.1"/>
    </source>
</evidence>
<gene>
    <name evidence="1" type="ORF">SI7747_10012861</name>
</gene>
<dbReference type="AlphaFoldDB" id="A0A7I8J8C7"/>
<dbReference type="EMBL" id="CACRZD030000010">
    <property type="protein sequence ID" value="CAA6666468.1"/>
    <property type="molecule type" value="Genomic_DNA"/>
</dbReference>
<dbReference type="Proteomes" id="UP001189122">
    <property type="component" value="Unassembled WGS sequence"/>
</dbReference>